<evidence type="ECO:0000256" key="1">
    <source>
        <dbReference type="SAM" id="Phobius"/>
    </source>
</evidence>
<name>A0ABT9RPZ0_9ACTN</name>
<protein>
    <submittedName>
        <fullName evidence="2">Uncharacterized protein</fullName>
    </submittedName>
</protein>
<keyword evidence="1" id="KW-1133">Transmembrane helix</keyword>
<sequence length="30" mass="3480">MSDFLIGMAMILTYFTLTQAISAWRERGKK</sequence>
<evidence type="ECO:0000313" key="3">
    <source>
        <dbReference type="Proteomes" id="UP001230426"/>
    </source>
</evidence>
<proteinExistence type="predicted"/>
<accession>A0ABT9RPZ0</accession>
<feature type="transmembrane region" description="Helical" evidence="1">
    <location>
        <begin position="6"/>
        <end position="24"/>
    </location>
</feature>
<keyword evidence="1" id="KW-0472">Membrane</keyword>
<reference evidence="2 3" key="1">
    <citation type="submission" date="2023-07" db="EMBL/GenBank/DDBJ databases">
        <title>Sequencing the genomes of 1000 actinobacteria strains.</title>
        <authorList>
            <person name="Klenk H.-P."/>
        </authorList>
    </citation>
    <scope>NUCLEOTIDE SEQUENCE [LARGE SCALE GENOMIC DNA]</scope>
    <source>
        <strain evidence="2 3">DSM 44109</strain>
    </source>
</reference>
<comment type="caution">
    <text evidence="2">The sequence shown here is derived from an EMBL/GenBank/DDBJ whole genome shotgun (WGS) entry which is preliminary data.</text>
</comment>
<evidence type="ECO:0000313" key="2">
    <source>
        <dbReference type="EMBL" id="MDP9870430.1"/>
    </source>
</evidence>
<keyword evidence="3" id="KW-1185">Reference proteome</keyword>
<dbReference type="EMBL" id="JAUSRB010000004">
    <property type="protein sequence ID" value="MDP9870430.1"/>
    <property type="molecule type" value="Genomic_DNA"/>
</dbReference>
<gene>
    <name evidence="2" type="ORF">J2S55_009768</name>
</gene>
<dbReference type="Proteomes" id="UP001230426">
    <property type="component" value="Unassembled WGS sequence"/>
</dbReference>
<keyword evidence="1" id="KW-0812">Transmembrane</keyword>
<organism evidence="2 3">
    <name type="scientific">Streptosporangium brasiliense</name>
    <dbReference type="NCBI Taxonomy" id="47480"/>
    <lineage>
        <taxon>Bacteria</taxon>
        <taxon>Bacillati</taxon>
        <taxon>Actinomycetota</taxon>
        <taxon>Actinomycetes</taxon>
        <taxon>Streptosporangiales</taxon>
        <taxon>Streptosporangiaceae</taxon>
        <taxon>Streptosporangium</taxon>
    </lineage>
</organism>